<dbReference type="InterPro" id="IPR036969">
    <property type="entry name" value="Citrate_synthase_sf"/>
</dbReference>
<sequence>MSSTSANVRSRGEKFTPRIETKITREIPAAHNPYLVRQSRLHGYDHLELMRDHELSDVIFLLFRGELPDHHERQLFRRLMIGLINPGPRHPATQASITAGVGKTMSVNVLPIALSIFGGEFDGAATVEDAMRFLRRASRKPARDCAESDATQLPGFGTLYGDPDPYAEKLLYTLVDEQAGKILRWAAQLHEALRSGHLGILKSGLCAAVLADLGFQPRQGNGLMQLMAAPGLLAHGVEFANKPLTSMLFEPDDCYEVAYACTPARQSAEPTS</sequence>
<name>A0A545U5C0_9GAMM</name>
<reference evidence="1 2" key="1">
    <citation type="submission" date="2019-06" db="EMBL/GenBank/DDBJ databases">
        <title>Whole genome sequence for Cellvibrionaceae sp. R142.</title>
        <authorList>
            <person name="Wang G."/>
        </authorList>
    </citation>
    <scope>NUCLEOTIDE SEQUENCE [LARGE SCALE GENOMIC DNA]</scope>
    <source>
        <strain evidence="1 2">R142</strain>
    </source>
</reference>
<dbReference type="Proteomes" id="UP000319732">
    <property type="component" value="Unassembled WGS sequence"/>
</dbReference>
<evidence type="ECO:0000313" key="1">
    <source>
        <dbReference type="EMBL" id="TQV84662.1"/>
    </source>
</evidence>
<accession>A0A545U5C0</accession>
<gene>
    <name evidence="1" type="ORF">FKG94_03830</name>
</gene>
<dbReference type="SUPFAM" id="SSF48256">
    <property type="entry name" value="Citrate synthase"/>
    <property type="match status" value="1"/>
</dbReference>
<proteinExistence type="predicted"/>
<dbReference type="AlphaFoldDB" id="A0A545U5C0"/>
<dbReference type="EMBL" id="VHSG01000005">
    <property type="protein sequence ID" value="TQV84662.1"/>
    <property type="molecule type" value="Genomic_DNA"/>
</dbReference>
<keyword evidence="2" id="KW-1185">Reference proteome</keyword>
<organism evidence="1 2">
    <name type="scientific">Exilibacterium tricleocarpae</name>
    <dbReference type="NCBI Taxonomy" id="2591008"/>
    <lineage>
        <taxon>Bacteria</taxon>
        <taxon>Pseudomonadati</taxon>
        <taxon>Pseudomonadota</taxon>
        <taxon>Gammaproteobacteria</taxon>
        <taxon>Cellvibrionales</taxon>
        <taxon>Cellvibrionaceae</taxon>
        <taxon>Exilibacterium</taxon>
    </lineage>
</organism>
<dbReference type="RefSeq" id="WP_142902868.1">
    <property type="nucleotide sequence ID" value="NZ_ML660088.1"/>
</dbReference>
<dbReference type="GO" id="GO:0046912">
    <property type="term" value="F:acyltransferase activity, acyl groups converted into alkyl on transfer"/>
    <property type="evidence" value="ECO:0007669"/>
    <property type="project" value="InterPro"/>
</dbReference>
<dbReference type="OrthoDB" id="8717683at2"/>
<protein>
    <submittedName>
        <fullName evidence="1">Citrate synthase</fullName>
    </submittedName>
</protein>
<comment type="caution">
    <text evidence="1">The sequence shown here is derived from an EMBL/GenBank/DDBJ whole genome shotgun (WGS) entry which is preliminary data.</text>
</comment>
<evidence type="ECO:0000313" key="2">
    <source>
        <dbReference type="Proteomes" id="UP000319732"/>
    </source>
</evidence>